<dbReference type="SUPFAM" id="SSF51905">
    <property type="entry name" value="FAD/NAD(P)-binding domain"/>
    <property type="match status" value="2"/>
</dbReference>
<dbReference type="InterPro" id="IPR016156">
    <property type="entry name" value="FAD/NAD-linked_Rdtase_dimer_sf"/>
</dbReference>
<evidence type="ECO:0000313" key="8">
    <source>
        <dbReference type="EMBL" id="MDN4471984.1"/>
    </source>
</evidence>
<evidence type="ECO:0000256" key="3">
    <source>
        <dbReference type="ARBA" id="ARBA00022630"/>
    </source>
</evidence>
<dbReference type="InterPro" id="IPR004099">
    <property type="entry name" value="Pyr_nucl-diS_OxRdtase_dimer"/>
</dbReference>
<comment type="similarity">
    <text evidence="2">Belongs to the class-III pyridine nucleotide-disulfide oxidoreductase family.</text>
</comment>
<evidence type="ECO:0000256" key="6">
    <source>
        <dbReference type="ARBA" id="ARBA00023284"/>
    </source>
</evidence>
<dbReference type="SUPFAM" id="SSF55424">
    <property type="entry name" value="FAD/NAD-linked reductases, dimerisation (C-terminal) domain"/>
    <property type="match status" value="1"/>
</dbReference>
<dbReference type="Pfam" id="PF00581">
    <property type="entry name" value="Rhodanese"/>
    <property type="match status" value="1"/>
</dbReference>
<accession>A0ABT8FZ48</accession>
<keyword evidence="9" id="KW-1185">Reference proteome</keyword>
<dbReference type="SUPFAM" id="SSF52821">
    <property type="entry name" value="Rhodanese/Cell cycle control phosphatase"/>
    <property type="match status" value="1"/>
</dbReference>
<dbReference type="PROSITE" id="PS50206">
    <property type="entry name" value="RHODANESE_3"/>
    <property type="match status" value="1"/>
</dbReference>
<dbReference type="PANTHER" id="PTHR43429">
    <property type="entry name" value="PYRIDINE NUCLEOTIDE-DISULFIDE OXIDOREDUCTASE DOMAIN-CONTAINING"/>
    <property type="match status" value="1"/>
</dbReference>
<dbReference type="Pfam" id="PF07992">
    <property type="entry name" value="Pyr_redox_2"/>
    <property type="match status" value="1"/>
</dbReference>
<dbReference type="Proteomes" id="UP001172738">
    <property type="component" value="Unassembled WGS sequence"/>
</dbReference>
<organism evidence="8 9">
    <name type="scientific">Demequina zhanjiangensis</name>
    <dbReference type="NCBI Taxonomy" id="3051659"/>
    <lineage>
        <taxon>Bacteria</taxon>
        <taxon>Bacillati</taxon>
        <taxon>Actinomycetota</taxon>
        <taxon>Actinomycetes</taxon>
        <taxon>Micrococcales</taxon>
        <taxon>Demequinaceae</taxon>
        <taxon>Demequina</taxon>
    </lineage>
</organism>
<feature type="domain" description="Rhodanese" evidence="7">
    <location>
        <begin position="460"/>
        <end position="550"/>
    </location>
</feature>
<dbReference type="PANTHER" id="PTHR43429:SF1">
    <property type="entry name" value="NAD(P)H SULFUR OXIDOREDUCTASE (COA-DEPENDENT)"/>
    <property type="match status" value="1"/>
</dbReference>
<sequence>MRIVVVGGVAGGMSAAARARRLNESAEIIVFEKGPDVSFANCGLPYHVGGDIESRDSLLLHTPKTLGASLGLDVRVNTEVTSIDRTAKTVTVVGPEGSDVVSYDALILSPGATAFTPPIPGMDLPQVTHLRTVDDATALAARVGEAKTAAVLGAGFIGLETAEALRERGLDVALIEMAPQVLPPLAPEMARLVELELRANGVDVVTGLAASAVEPAASGNGVTVTLSNGAAADVDIVVVSVGVRPNSSLASDAGLEVDERGAIIVDEHQRTADPSIWAVGDAIAVKNQITGVVGPVPLAGPANRQGRRAAESIMGVAKPAKPVLGTAIVKVFNLTAAITGASPRMLDQAGIEHVVHHTHHLNHAGYYPGADQVHLMATFAPDGTLLGAQGVGRSGVDKRIDVLATSLRAGFGADDLAELELAYAPPFGSAKDPVNMLGFMMQNTLMGTLKLWHASDVEWARENALILDVRSAGEFTRGHLPEAVHIPHDEIRENLDRIRELADGRPVRVHCASGFRSYLAHRILDQEGFDSANFDGGMLTMQTALPEMELVTGVAEPATA</sequence>
<evidence type="ECO:0000256" key="2">
    <source>
        <dbReference type="ARBA" id="ARBA00009130"/>
    </source>
</evidence>
<dbReference type="PRINTS" id="PR00368">
    <property type="entry name" value="FADPNR"/>
</dbReference>
<comment type="caution">
    <text evidence="8">The sequence shown here is derived from an EMBL/GenBank/DDBJ whole genome shotgun (WGS) entry which is preliminary data.</text>
</comment>
<dbReference type="InterPro" id="IPR050260">
    <property type="entry name" value="FAD-bd_OxRdtase"/>
</dbReference>
<protein>
    <submittedName>
        <fullName evidence="8">FAD-dependent oxidoreductase</fullName>
    </submittedName>
</protein>
<evidence type="ECO:0000256" key="5">
    <source>
        <dbReference type="ARBA" id="ARBA00023002"/>
    </source>
</evidence>
<keyword evidence="4" id="KW-0274">FAD</keyword>
<dbReference type="Gene3D" id="3.40.250.10">
    <property type="entry name" value="Rhodanese-like domain"/>
    <property type="match status" value="1"/>
</dbReference>
<keyword evidence="5" id="KW-0560">Oxidoreductase</keyword>
<dbReference type="RefSeq" id="WP_301126205.1">
    <property type="nucleotide sequence ID" value="NZ_JAUHPV010000002.1"/>
</dbReference>
<dbReference type="InterPro" id="IPR001763">
    <property type="entry name" value="Rhodanese-like_dom"/>
</dbReference>
<keyword evidence="3" id="KW-0285">Flavoprotein</keyword>
<dbReference type="InterPro" id="IPR036873">
    <property type="entry name" value="Rhodanese-like_dom_sf"/>
</dbReference>
<dbReference type="InterPro" id="IPR023753">
    <property type="entry name" value="FAD/NAD-binding_dom"/>
</dbReference>
<reference evidence="8" key="1">
    <citation type="submission" date="2023-06" db="EMBL/GenBank/DDBJ databases">
        <title>SYSU T00b26.</title>
        <authorList>
            <person name="Gao L."/>
            <person name="Fang B.-Z."/>
            <person name="Li W.-J."/>
        </authorList>
    </citation>
    <scope>NUCLEOTIDE SEQUENCE</scope>
    <source>
        <strain evidence="8">SYSU T00b26</strain>
    </source>
</reference>
<evidence type="ECO:0000259" key="7">
    <source>
        <dbReference type="PROSITE" id="PS50206"/>
    </source>
</evidence>
<dbReference type="Gene3D" id="3.50.50.60">
    <property type="entry name" value="FAD/NAD(P)-binding domain"/>
    <property type="match status" value="2"/>
</dbReference>
<evidence type="ECO:0000256" key="4">
    <source>
        <dbReference type="ARBA" id="ARBA00022827"/>
    </source>
</evidence>
<comment type="cofactor">
    <cofactor evidence="1">
        <name>FAD</name>
        <dbReference type="ChEBI" id="CHEBI:57692"/>
    </cofactor>
</comment>
<dbReference type="PRINTS" id="PR00411">
    <property type="entry name" value="PNDRDTASEI"/>
</dbReference>
<proteinExistence type="inferred from homology"/>
<evidence type="ECO:0000256" key="1">
    <source>
        <dbReference type="ARBA" id="ARBA00001974"/>
    </source>
</evidence>
<dbReference type="SMART" id="SM00450">
    <property type="entry name" value="RHOD"/>
    <property type="match status" value="1"/>
</dbReference>
<dbReference type="InterPro" id="IPR036188">
    <property type="entry name" value="FAD/NAD-bd_sf"/>
</dbReference>
<name>A0ABT8FZ48_9MICO</name>
<dbReference type="EMBL" id="JAUHPV010000002">
    <property type="protein sequence ID" value="MDN4471984.1"/>
    <property type="molecule type" value="Genomic_DNA"/>
</dbReference>
<evidence type="ECO:0000313" key="9">
    <source>
        <dbReference type="Proteomes" id="UP001172738"/>
    </source>
</evidence>
<gene>
    <name evidence="8" type="ORF">QQX04_03135</name>
</gene>
<keyword evidence="6" id="KW-0676">Redox-active center</keyword>
<dbReference type="Pfam" id="PF02852">
    <property type="entry name" value="Pyr_redox_dim"/>
    <property type="match status" value="1"/>
</dbReference>